<feature type="region of interest" description="Disordered" evidence="1">
    <location>
        <begin position="100"/>
        <end position="126"/>
    </location>
</feature>
<organism evidence="2 3">
    <name type="scientific">Tetrabaena socialis</name>
    <dbReference type="NCBI Taxonomy" id="47790"/>
    <lineage>
        <taxon>Eukaryota</taxon>
        <taxon>Viridiplantae</taxon>
        <taxon>Chlorophyta</taxon>
        <taxon>core chlorophytes</taxon>
        <taxon>Chlorophyceae</taxon>
        <taxon>CS clade</taxon>
        <taxon>Chlamydomonadales</taxon>
        <taxon>Tetrabaenaceae</taxon>
        <taxon>Tetrabaena</taxon>
    </lineage>
</organism>
<dbReference type="Proteomes" id="UP000236333">
    <property type="component" value="Unassembled WGS sequence"/>
</dbReference>
<evidence type="ECO:0000256" key="1">
    <source>
        <dbReference type="SAM" id="MobiDB-lite"/>
    </source>
</evidence>
<reference evidence="2 3" key="1">
    <citation type="journal article" date="2017" name="Mol. Biol. Evol.">
        <title>The 4-celled Tetrabaena socialis nuclear genome reveals the essential components for genetic control of cell number at the origin of multicellularity in the volvocine lineage.</title>
        <authorList>
            <person name="Featherston J."/>
            <person name="Arakaki Y."/>
            <person name="Hanschen E.R."/>
            <person name="Ferris P.J."/>
            <person name="Michod R.E."/>
            <person name="Olson B.J.S.C."/>
            <person name="Nozaki H."/>
            <person name="Durand P.M."/>
        </authorList>
    </citation>
    <scope>NUCLEOTIDE SEQUENCE [LARGE SCALE GENOMIC DNA]</scope>
    <source>
        <strain evidence="2 3">NIES-571</strain>
    </source>
</reference>
<keyword evidence="3" id="KW-1185">Reference proteome</keyword>
<feature type="compositionally biased region" description="Gly residues" evidence="1">
    <location>
        <begin position="100"/>
        <end position="113"/>
    </location>
</feature>
<evidence type="ECO:0000313" key="2">
    <source>
        <dbReference type="EMBL" id="PNH10299.1"/>
    </source>
</evidence>
<accession>A0A2J8ACQ8</accession>
<evidence type="ECO:0000313" key="3">
    <source>
        <dbReference type="Proteomes" id="UP000236333"/>
    </source>
</evidence>
<proteinExistence type="predicted"/>
<comment type="caution">
    <text evidence="2">The sequence shown here is derived from an EMBL/GenBank/DDBJ whole genome shotgun (WGS) entry which is preliminary data.</text>
</comment>
<feature type="non-terminal residue" evidence="2">
    <location>
        <position position="1"/>
    </location>
</feature>
<gene>
    <name evidence="2" type="ORF">TSOC_002985</name>
</gene>
<sequence length="148" mass="15118">VGRSVELPGAFGDDPDLYATATLVYYALEDKPLVCCRFAELFEPPPEPDPAAAEMGLLDMLEGDGMPGSIGSVADMVAGIGGRVVDRVVGSLGNLVGNNTGGGGGGSAYGGRGQQPQPGNNGVMGMFKNPMKLFRGGAKESVPEEEEA</sequence>
<dbReference type="AlphaFoldDB" id="A0A2J8ACQ8"/>
<name>A0A2J8ACQ8_9CHLO</name>
<dbReference type="EMBL" id="PGGS01000060">
    <property type="protein sequence ID" value="PNH10299.1"/>
    <property type="molecule type" value="Genomic_DNA"/>
</dbReference>
<protein>
    <submittedName>
        <fullName evidence="2">Uncharacterized protein</fullName>
    </submittedName>
</protein>